<comment type="caution">
    <text evidence="1">The sequence shown here is derived from an EMBL/GenBank/DDBJ whole genome shotgun (WGS) entry which is preliminary data.</text>
</comment>
<dbReference type="STRING" id="909626.AQJ91_07380"/>
<organism evidence="1 2">
    <name type="scientific">Streptomyces dysideae</name>
    <dbReference type="NCBI Taxonomy" id="909626"/>
    <lineage>
        <taxon>Bacteria</taxon>
        <taxon>Bacillati</taxon>
        <taxon>Actinomycetota</taxon>
        <taxon>Actinomycetes</taxon>
        <taxon>Kitasatosporales</taxon>
        <taxon>Streptomycetaceae</taxon>
        <taxon>Streptomyces</taxon>
    </lineage>
</organism>
<gene>
    <name evidence="1" type="ORF">AQJ91_07380</name>
</gene>
<evidence type="ECO:0000313" key="2">
    <source>
        <dbReference type="Proteomes" id="UP000053260"/>
    </source>
</evidence>
<reference evidence="1 2" key="1">
    <citation type="submission" date="2015-10" db="EMBL/GenBank/DDBJ databases">
        <title>Draft genome sequence of Streptomyces sp. RV15, isolated from a marine sponge.</title>
        <authorList>
            <person name="Ruckert C."/>
            <person name="Abdelmohsen U.R."/>
            <person name="Winkler A."/>
            <person name="Hentschel U."/>
            <person name="Kalinowski J."/>
            <person name="Kampfer P."/>
            <person name="Glaeser S."/>
        </authorList>
    </citation>
    <scope>NUCLEOTIDE SEQUENCE [LARGE SCALE GENOMIC DNA]</scope>
    <source>
        <strain evidence="1 2">RV15</strain>
    </source>
</reference>
<dbReference type="AlphaFoldDB" id="A0A101V3Q7"/>
<dbReference type="EMBL" id="LMXB01000021">
    <property type="protein sequence ID" value="KUO21942.1"/>
    <property type="molecule type" value="Genomic_DNA"/>
</dbReference>
<dbReference type="Pfam" id="PF19980">
    <property type="entry name" value="DUF6416"/>
    <property type="match status" value="1"/>
</dbReference>
<accession>A0A101V3Q7</accession>
<dbReference type="RefSeq" id="WP_067017644.1">
    <property type="nucleotide sequence ID" value="NZ_KQ949077.1"/>
</dbReference>
<sequence length="60" mass="6694">MPRHITEPPGVTAGRARKEAGRRFLFHWWEAPGGADYAVKESVADLFSAALKAETRAQQR</sequence>
<dbReference type="OrthoDB" id="4569467at2"/>
<evidence type="ECO:0000313" key="1">
    <source>
        <dbReference type="EMBL" id="KUO21942.1"/>
    </source>
</evidence>
<protein>
    <submittedName>
        <fullName evidence="1">Uncharacterized protein</fullName>
    </submittedName>
</protein>
<dbReference type="Proteomes" id="UP000053260">
    <property type="component" value="Unassembled WGS sequence"/>
</dbReference>
<dbReference type="InterPro" id="IPR046301">
    <property type="entry name" value="DUF6416"/>
</dbReference>
<keyword evidence="2" id="KW-1185">Reference proteome</keyword>
<name>A0A101V3Q7_9ACTN</name>
<proteinExistence type="predicted"/>